<feature type="binding site" evidence="10">
    <location>
        <begin position="179"/>
        <end position="180"/>
    </location>
    <ligand>
        <name>substrate</name>
    </ligand>
</feature>
<dbReference type="GO" id="GO:0046872">
    <property type="term" value="F:metal ion binding"/>
    <property type="evidence" value="ECO:0007669"/>
    <property type="project" value="UniProtKB-KW"/>
</dbReference>
<keyword evidence="5 10" id="KW-0378">Hydrolase</keyword>
<dbReference type="eggNOG" id="COG0127">
    <property type="taxonomic scope" value="Bacteria"/>
</dbReference>
<evidence type="ECO:0000256" key="8">
    <source>
        <dbReference type="ARBA" id="ARBA00051875"/>
    </source>
</evidence>
<dbReference type="InterPro" id="IPR029001">
    <property type="entry name" value="ITPase-like_fam"/>
</dbReference>
<dbReference type="GO" id="GO:0035870">
    <property type="term" value="F:dITP diphosphatase activity"/>
    <property type="evidence" value="ECO:0007669"/>
    <property type="project" value="UniProtKB-UniRule"/>
</dbReference>
<dbReference type="GO" id="GO:0000166">
    <property type="term" value="F:nucleotide binding"/>
    <property type="evidence" value="ECO:0007669"/>
    <property type="project" value="UniProtKB-KW"/>
</dbReference>
<dbReference type="GeneID" id="93365516"/>
<dbReference type="SUPFAM" id="SSF52972">
    <property type="entry name" value="ITPase-like"/>
    <property type="match status" value="1"/>
</dbReference>
<dbReference type="RefSeq" id="WP_004332206.1">
    <property type="nucleotide sequence ID" value="NZ_ACNN01000005.1"/>
</dbReference>
<evidence type="ECO:0000313" key="12">
    <source>
        <dbReference type="EMBL" id="EEN83739.1"/>
    </source>
</evidence>
<evidence type="ECO:0000256" key="6">
    <source>
        <dbReference type="ARBA" id="ARBA00022842"/>
    </source>
</evidence>
<dbReference type="PANTHER" id="PTHR11067">
    <property type="entry name" value="INOSINE TRIPHOSPHATE PYROPHOSPHATASE/HAM1 PROTEIN"/>
    <property type="match status" value="1"/>
</dbReference>
<keyword evidence="3 10" id="KW-0479">Metal-binding</keyword>
<comment type="catalytic activity">
    <reaction evidence="9 10">
        <text>XTP + H2O = XMP + diphosphate + H(+)</text>
        <dbReference type="Rhea" id="RHEA:28610"/>
        <dbReference type="ChEBI" id="CHEBI:15377"/>
        <dbReference type="ChEBI" id="CHEBI:15378"/>
        <dbReference type="ChEBI" id="CHEBI:33019"/>
        <dbReference type="ChEBI" id="CHEBI:57464"/>
        <dbReference type="ChEBI" id="CHEBI:61314"/>
        <dbReference type="EC" id="3.6.1.66"/>
    </reaction>
</comment>
<dbReference type="PANTHER" id="PTHR11067:SF9">
    <property type="entry name" value="INOSINE TRIPHOSPHATE PYROPHOSPHATASE"/>
    <property type="match status" value="1"/>
</dbReference>
<gene>
    <name evidence="12" type="primary">rdgB</name>
    <name evidence="12" type="ORF">POREN0001_1196</name>
</gene>
<dbReference type="Proteomes" id="UP000004295">
    <property type="component" value="Unassembled WGS sequence"/>
</dbReference>
<feature type="binding site" evidence="10">
    <location>
        <position position="70"/>
    </location>
    <ligand>
        <name>substrate</name>
    </ligand>
</feature>
<reference evidence="12 13" key="1">
    <citation type="submission" date="2009-04" db="EMBL/GenBank/DDBJ databases">
        <authorList>
            <person name="Sebastian Y."/>
            <person name="Madupu R."/>
            <person name="Durkin A.S."/>
            <person name="Torralba M."/>
            <person name="Methe B."/>
            <person name="Sutton G.G."/>
            <person name="Strausberg R.L."/>
            <person name="Nelson K.E."/>
        </authorList>
    </citation>
    <scope>NUCLEOTIDE SEQUENCE [LARGE SCALE GENOMIC DNA]</scope>
    <source>
        <strain evidence="13">ATCC 35406 / BCRC 14492 / JCM 8526 / NCTC 13058 / HG 370</strain>
    </source>
</reference>
<proteinExistence type="inferred from homology"/>
<organism evidence="12 13">
    <name type="scientific">Porphyromonas endodontalis (strain ATCC 35406 / DSM 24491 / JCM 8526 / CCUG 16442 / BCRC 14492 / NCTC 13058 / HG 370)</name>
    <name type="common">Bacteroides endodontalis</name>
    <dbReference type="NCBI Taxonomy" id="553175"/>
    <lineage>
        <taxon>Bacteria</taxon>
        <taxon>Pseudomonadati</taxon>
        <taxon>Bacteroidota</taxon>
        <taxon>Bacteroidia</taxon>
        <taxon>Bacteroidales</taxon>
        <taxon>Porphyromonadaceae</taxon>
        <taxon>Porphyromonas</taxon>
    </lineage>
</organism>
<dbReference type="GO" id="GO:0017111">
    <property type="term" value="F:ribonucleoside triphosphate phosphatase activity"/>
    <property type="evidence" value="ECO:0007669"/>
    <property type="project" value="InterPro"/>
</dbReference>
<evidence type="ECO:0000256" key="10">
    <source>
        <dbReference type="HAMAP-Rule" id="MF_01405"/>
    </source>
</evidence>
<evidence type="ECO:0000256" key="9">
    <source>
        <dbReference type="ARBA" id="ARBA00052017"/>
    </source>
</evidence>
<feature type="binding site" evidence="10">
    <location>
        <position position="69"/>
    </location>
    <ligand>
        <name>Mg(2+)</name>
        <dbReference type="ChEBI" id="CHEBI:18420"/>
    </ligand>
</feature>
<evidence type="ECO:0000256" key="4">
    <source>
        <dbReference type="ARBA" id="ARBA00022741"/>
    </source>
</evidence>
<dbReference type="GO" id="GO:0005829">
    <property type="term" value="C:cytosol"/>
    <property type="evidence" value="ECO:0007669"/>
    <property type="project" value="TreeGrafter"/>
</dbReference>
<protein>
    <recommendedName>
        <fullName evidence="10">dITP/XTP pyrophosphatase</fullName>
        <ecNumber evidence="10">3.6.1.66</ecNumber>
    </recommendedName>
    <alternativeName>
        <fullName evidence="10">Non-canonical purine NTP pyrophosphatase</fullName>
    </alternativeName>
    <alternativeName>
        <fullName evidence="10">Non-standard purine NTP pyrophosphatase</fullName>
    </alternativeName>
    <alternativeName>
        <fullName evidence="10">Nucleoside-triphosphate diphosphatase</fullName>
    </alternativeName>
    <alternativeName>
        <fullName evidence="10">Nucleoside-triphosphate pyrophosphatase</fullName>
        <shortName evidence="10">NTPase</shortName>
    </alternativeName>
</protein>
<evidence type="ECO:0000256" key="11">
    <source>
        <dbReference type="RuleBase" id="RU003781"/>
    </source>
</evidence>
<feature type="binding site" evidence="10">
    <location>
        <position position="174"/>
    </location>
    <ligand>
        <name>substrate</name>
    </ligand>
</feature>
<dbReference type="Pfam" id="PF01725">
    <property type="entry name" value="Ham1p_like"/>
    <property type="match status" value="1"/>
</dbReference>
<dbReference type="GO" id="GO:0036222">
    <property type="term" value="F:XTP diphosphatase activity"/>
    <property type="evidence" value="ECO:0007669"/>
    <property type="project" value="UniProtKB-UniRule"/>
</dbReference>
<dbReference type="InterPro" id="IPR020922">
    <property type="entry name" value="dITP/XTP_pyrophosphatase"/>
</dbReference>
<dbReference type="HAMAP" id="MF_01405">
    <property type="entry name" value="Non_canon_purine_NTPase"/>
    <property type="match status" value="1"/>
</dbReference>
<evidence type="ECO:0000256" key="5">
    <source>
        <dbReference type="ARBA" id="ARBA00022801"/>
    </source>
</evidence>
<keyword evidence="4 10" id="KW-0547">Nucleotide-binding</keyword>
<comment type="catalytic activity">
    <reaction evidence="10">
        <text>ITP + H2O = IMP + diphosphate + H(+)</text>
        <dbReference type="Rhea" id="RHEA:29399"/>
        <dbReference type="ChEBI" id="CHEBI:15377"/>
        <dbReference type="ChEBI" id="CHEBI:15378"/>
        <dbReference type="ChEBI" id="CHEBI:33019"/>
        <dbReference type="ChEBI" id="CHEBI:58053"/>
        <dbReference type="ChEBI" id="CHEBI:61402"/>
        <dbReference type="EC" id="3.6.1.66"/>
    </reaction>
</comment>
<dbReference type="GO" id="GO:0009117">
    <property type="term" value="P:nucleotide metabolic process"/>
    <property type="evidence" value="ECO:0007669"/>
    <property type="project" value="UniProtKB-KW"/>
</dbReference>
<comment type="caution">
    <text evidence="10">Lacks conserved residue(s) required for the propagation of feature annotation.</text>
</comment>
<dbReference type="GO" id="GO:0036220">
    <property type="term" value="F:ITP diphosphatase activity"/>
    <property type="evidence" value="ECO:0007669"/>
    <property type="project" value="UniProtKB-UniRule"/>
</dbReference>
<keyword evidence="7 10" id="KW-0546">Nucleotide metabolism</keyword>
<sequence>MEKLLFATNNTHKLAEVRQILQERCTLISLAEAGVQSNPVEDAPTLEGNALIKVRDAHRLSQLPTIADDTGLEVNCLGGAPGVHSARYAGEAHNDAANRQKLVEDLRSFSPPYKARFRTVVAYIDAAGAEHLFEGCVEGTIILEERGEAGFGYDALFVPEGEERTFAQMTEHEKNAMSHRARAITAFSQYLKQYPL</sequence>
<dbReference type="InterPro" id="IPR002637">
    <property type="entry name" value="RdgB/HAM1"/>
</dbReference>
<keyword evidence="13" id="KW-1185">Reference proteome</keyword>
<dbReference type="Gene3D" id="3.90.950.10">
    <property type="match status" value="1"/>
</dbReference>
<comment type="cofactor">
    <cofactor evidence="10">
        <name>Mg(2+)</name>
        <dbReference type="ChEBI" id="CHEBI:18420"/>
    </cofactor>
    <text evidence="10">Binds 1 Mg(2+) ion per subunit.</text>
</comment>
<evidence type="ECO:0000313" key="13">
    <source>
        <dbReference type="Proteomes" id="UP000004295"/>
    </source>
</evidence>
<evidence type="ECO:0000256" key="1">
    <source>
        <dbReference type="ARBA" id="ARBA00008023"/>
    </source>
</evidence>
<dbReference type="FunFam" id="3.90.950.10:FF:000001">
    <property type="entry name" value="dITP/XTP pyrophosphatase"/>
    <property type="match status" value="1"/>
</dbReference>
<feature type="active site" description="Proton acceptor" evidence="10">
    <location>
        <position position="69"/>
    </location>
</feature>
<dbReference type="CDD" id="cd00515">
    <property type="entry name" value="HAM1"/>
    <property type="match status" value="1"/>
</dbReference>
<dbReference type="EMBL" id="ACNN01000005">
    <property type="protein sequence ID" value="EEN83739.1"/>
    <property type="molecule type" value="Genomic_DNA"/>
</dbReference>
<comment type="function">
    <text evidence="10">Pyrophosphatase that catalyzes the hydrolysis of nucleoside triphosphates to their monophosphate derivatives, with a high preference for the non-canonical purine nucleotides XTP (xanthosine triphosphate), dITP (deoxyinosine triphosphate) and ITP. Seems to function as a house-cleaning enzyme that removes non-canonical purine nucleotides from the nucleotide pool, thus preventing their incorporation into DNA/RNA and avoiding chromosomal lesions.</text>
</comment>
<evidence type="ECO:0000256" key="2">
    <source>
        <dbReference type="ARBA" id="ARBA00011738"/>
    </source>
</evidence>
<feature type="binding site" evidence="10">
    <location>
        <begin position="151"/>
        <end position="154"/>
    </location>
    <ligand>
        <name>substrate</name>
    </ligand>
</feature>
<keyword evidence="6 10" id="KW-0460">Magnesium</keyword>
<comment type="catalytic activity">
    <reaction evidence="8 10">
        <text>dITP + H2O = dIMP + diphosphate + H(+)</text>
        <dbReference type="Rhea" id="RHEA:28342"/>
        <dbReference type="ChEBI" id="CHEBI:15377"/>
        <dbReference type="ChEBI" id="CHEBI:15378"/>
        <dbReference type="ChEBI" id="CHEBI:33019"/>
        <dbReference type="ChEBI" id="CHEBI:61194"/>
        <dbReference type="ChEBI" id="CHEBI:61382"/>
        <dbReference type="EC" id="3.6.1.66"/>
    </reaction>
</comment>
<feature type="binding site" evidence="10">
    <location>
        <begin position="8"/>
        <end position="13"/>
    </location>
    <ligand>
        <name>substrate</name>
    </ligand>
</feature>
<name>C3J7V4_POREA</name>
<evidence type="ECO:0000256" key="7">
    <source>
        <dbReference type="ARBA" id="ARBA00023080"/>
    </source>
</evidence>
<dbReference type="AlphaFoldDB" id="C3J7V4"/>
<accession>C3J7V4</accession>
<comment type="subunit">
    <text evidence="2 10">Homodimer.</text>
</comment>
<dbReference type="NCBIfam" id="TIGR00042">
    <property type="entry name" value="RdgB/HAM1 family non-canonical purine NTP pyrophosphatase"/>
    <property type="match status" value="1"/>
</dbReference>
<evidence type="ECO:0000256" key="3">
    <source>
        <dbReference type="ARBA" id="ARBA00022723"/>
    </source>
</evidence>
<dbReference type="EC" id="3.6.1.66" evidence="10"/>
<dbReference type="GO" id="GO:0009146">
    <property type="term" value="P:purine nucleoside triphosphate catabolic process"/>
    <property type="evidence" value="ECO:0007669"/>
    <property type="project" value="UniProtKB-UniRule"/>
</dbReference>
<dbReference type="STRING" id="553175.POREN0001_1196"/>
<comment type="caution">
    <text evidence="12">The sequence shown here is derived from an EMBL/GenBank/DDBJ whole genome shotgun (WGS) entry which is preliminary data.</text>
</comment>
<comment type="similarity">
    <text evidence="1 10 11">Belongs to the HAM1 NTPase family.</text>
</comment>